<comment type="caution">
    <text evidence="4">The sequence shown here is derived from an EMBL/GenBank/DDBJ whole genome shotgun (WGS) entry which is preliminary data.</text>
</comment>
<dbReference type="SUPFAM" id="SSF51445">
    <property type="entry name" value="(Trans)glycosidases"/>
    <property type="match status" value="1"/>
</dbReference>
<dbReference type="PANTHER" id="PTHR10353">
    <property type="entry name" value="GLYCOSYL HYDROLASE"/>
    <property type="match status" value="1"/>
</dbReference>
<keyword evidence="3" id="KW-0732">Signal</keyword>
<gene>
    <name evidence="4" type="ORF">GH714_015998</name>
</gene>
<dbReference type="Pfam" id="PF00232">
    <property type="entry name" value="Glyco_hydro_1"/>
    <property type="match status" value="2"/>
</dbReference>
<sequence length="194" mass="22026">MLVFIIGLLALSQPATADCNNGVPHNLTVVIPDDFIFGTATSAYQVKQTQRAEDLVSGTYLPMNLQVSLEIKDHSNGDVAVDFYNRYKEIYKCKGYGFRCFPIIHFMARVIPSGRRREGVNEEGIEFIMMNDFRDYADLLFDKFGDRVKHWMTFNEPWALSGFAYDDGVFAPGRCSSWVNRQCRAGNSQPLNLT</sequence>
<dbReference type="GO" id="GO:0008422">
    <property type="term" value="F:beta-glucosidase activity"/>
    <property type="evidence" value="ECO:0007669"/>
    <property type="project" value="TreeGrafter"/>
</dbReference>
<dbReference type="EMBL" id="JAAGAX010000003">
    <property type="protein sequence ID" value="KAF2319455.1"/>
    <property type="molecule type" value="Genomic_DNA"/>
</dbReference>
<comment type="similarity">
    <text evidence="1 2">Belongs to the glycosyl hydrolase 1 family.</text>
</comment>
<proteinExistence type="inferred from homology"/>
<evidence type="ECO:0000256" key="1">
    <source>
        <dbReference type="ARBA" id="ARBA00010838"/>
    </source>
</evidence>
<dbReference type="Proteomes" id="UP000467840">
    <property type="component" value="Chromosome 10"/>
</dbReference>
<evidence type="ECO:0000256" key="2">
    <source>
        <dbReference type="RuleBase" id="RU003690"/>
    </source>
</evidence>
<evidence type="ECO:0000313" key="5">
    <source>
        <dbReference type="Proteomes" id="UP000467840"/>
    </source>
</evidence>
<feature type="chain" id="PRO_5025386701" evidence="3">
    <location>
        <begin position="18"/>
        <end position="194"/>
    </location>
</feature>
<dbReference type="PANTHER" id="PTHR10353:SF323">
    <property type="entry name" value="LINAMARASE"/>
    <property type="match status" value="1"/>
</dbReference>
<dbReference type="AlphaFoldDB" id="A0A6A6N3M5"/>
<evidence type="ECO:0000313" key="4">
    <source>
        <dbReference type="EMBL" id="KAF2319455.1"/>
    </source>
</evidence>
<evidence type="ECO:0000256" key="3">
    <source>
        <dbReference type="SAM" id="SignalP"/>
    </source>
</evidence>
<organism evidence="4 5">
    <name type="scientific">Hevea brasiliensis</name>
    <name type="common">Para rubber tree</name>
    <name type="synonym">Siphonia brasiliensis</name>
    <dbReference type="NCBI Taxonomy" id="3981"/>
    <lineage>
        <taxon>Eukaryota</taxon>
        <taxon>Viridiplantae</taxon>
        <taxon>Streptophyta</taxon>
        <taxon>Embryophyta</taxon>
        <taxon>Tracheophyta</taxon>
        <taxon>Spermatophyta</taxon>
        <taxon>Magnoliopsida</taxon>
        <taxon>eudicotyledons</taxon>
        <taxon>Gunneridae</taxon>
        <taxon>Pentapetalae</taxon>
        <taxon>rosids</taxon>
        <taxon>fabids</taxon>
        <taxon>Malpighiales</taxon>
        <taxon>Euphorbiaceae</taxon>
        <taxon>Crotonoideae</taxon>
        <taxon>Micrandreae</taxon>
        <taxon>Hevea</taxon>
    </lineage>
</organism>
<protein>
    <submittedName>
        <fullName evidence="4">Uncharacterized protein</fullName>
    </submittedName>
</protein>
<dbReference type="InterPro" id="IPR001360">
    <property type="entry name" value="Glyco_hydro_1"/>
</dbReference>
<keyword evidence="5" id="KW-1185">Reference proteome</keyword>
<name>A0A6A6N3M5_HEVBR</name>
<feature type="signal peptide" evidence="3">
    <location>
        <begin position="1"/>
        <end position="17"/>
    </location>
</feature>
<dbReference type="Gene3D" id="3.20.20.80">
    <property type="entry name" value="Glycosidases"/>
    <property type="match status" value="2"/>
</dbReference>
<accession>A0A6A6N3M5</accession>
<dbReference type="GO" id="GO:0005975">
    <property type="term" value="P:carbohydrate metabolic process"/>
    <property type="evidence" value="ECO:0007669"/>
    <property type="project" value="InterPro"/>
</dbReference>
<dbReference type="InterPro" id="IPR017853">
    <property type="entry name" value="GH"/>
</dbReference>
<reference evidence="4 5" key="1">
    <citation type="journal article" date="2020" name="Mol. Plant">
        <title>The Chromosome-Based Rubber Tree Genome Provides New Insights into Spurge Genome Evolution and Rubber Biosynthesis.</title>
        <authorList>
            <person name="Liu J."/>
            <person name="Shi C."/>
            <person name="Shi C.C."/>
            <person name="Li W."/>
            <person name="Zhang Q.J."/>
            <person name="Zhang Y."/>
            <person name="Li K."/>
            <person name="Lu H.F."/>
            <person name="Shi C."/>
            <person name="Zhu S.T."/>
            <person name="Xiao Z.Y."/>
            <person name="Nan H."/>
            <person name="Yue Y."/>
            <person name="Zhu X.G."/>
            <person name="Wu Y."/>
            <person name="Hong X.N."/>
            <person name="Fan G.Y."/>
            <person name="Tong Y."/>
            <person name="Zhang D."/>
            <person name="Mao C.L."/>
            <person name="Liu Y.L."/>
            <person name="Hao S.J."/>
            <person name="Liu W.Q."/>
            <person name="Lv M.Q."/>
            <person name="Zhang H.B."/>
            <person name="Liu Y."/>
            <person name="Hu-Tang G.R."/>
            <person name="Wang J.P."/>
            <person name="Wang J.H."/>
            <person name="Sun Y.H."/>
            <person name="Ni S.B."/>
            <person name="Chen W.B."/>
            <person name="Zhang X.C."/>
            <person name="Jiao Y.N."/>
            <person name="Eichler E.E."/>
            <person name="Li G.H."/>
            <person name="Liu X."/>
            <person name="Gao L.Z."/>
        </authorList>
    </citation>
    <scope>NUCLEOTIDE SEQUENCE [LARGE SCALE GENOMIC DNA]</scope>
    <source>
        <strain evidence="5">cv. GT1</strain>
        <tissue evidence="4">Leaf</tissue>
    </source>
</reference>